<gene>
    <name evidence="1" type="ORF">D3Y57_12070</name>
</gene>
<organism evidence="1 2">
    <name type="scientific">Sphingomonas paeninsulae</name>
    <dbReference type="NCBI Taxonomy" id="2319844"/>
    <lineage>
        <taxon>Bacteria</taxon>
        <taxon>Pseudomonadati</taxon>
        <taxon>Pseudomonadota</taxon>
        <taxon>Alphaproteobacteria</taxon>
        <taxon>Sphingomonadales</taxon>
        <taxon>Sphingomonadaceae</taxon>
        <taxon>Sphingomonas</taxon>
    </lineage>
</organism>
<evidence type="ECO:0000313" key="1">
    <source>
        <dbReference type="EMBL" id="AYJ86569.1"/>
    </source>
</evidence>
<reference evidence="1 2" key="1">
    <citation type="submission" date="2018-09" db="EMBL/GenBank/DDBJ databases">
        <title>Sphingomonas peninsula sp. nov., isolated from fildes peninsula, Antarctic soil.</title>
        <authorList>
            <person name="Yingchao G."/>
        </authorList>
    </citation>
    <scope>NUCLEOTIDE SEQUENCE [LARGE SCALE GENOMIC DNA]</scope>
    <source>
        <strain evidence="1 2">YZ-8</strain>
    </source>
</reference>
<sequence>MNYLADVQTISNRLVYEIANMFALRERYREVENSPGSRSIASDCVHNCDLRIPCRLGLIRQQYRSPKPQDTIKKISHAVART</sequence>
<evidence type="ECO:0000313" key="2">
    <source>
        <dbReference type="Proteomes" id="UP000276254"/>
    </source>
</evidence>
<protein>
    <submittedName>
        <fullName evidence="1">Uncharacterized protein</fullName>
    </submittedName>
</protein>
<dbReference type="Proteomes" id="UP000276254">
    <property type="component" value="Chromosome"/>
</dbReference>
<dbReference type="EMBL" id="CP032829">
    <property type="protein sequence ID" value="AYJ86569.1"/>
    <property type="molecule type" value="Genomic_DNA"/>
</dbReference>
<proteinExistence type="predicted"/>
<dbReference type="AlphaFoldDB" id="A0A494TAU6"/>
<dbReference type="KEGG" id="spha:D3Y57_12070"/>
<keyword evidence="2" id="KW-1185">Reference proteome</keyword>
<name>A0A494TAU6_SPHPE</name>
<accession>A0A494TAU6</accession>